<reference evidence="2" key="1">
    <citation type="submission" date="2022-10" db="EMBL/GenBank/DDBJ databases">
        <authorList>
            <person name="Chen Y."/>
            <person name="Dougan E. K."/>
            <person name="Chan C."/>
            <person name="Rhodes N."/>
            <person name="Thang M."/>
        </authorList>
    </citation>
    <scope>NUCLEOTIDE SEQUENCE</scope>
</reference>
<feature type="region of interest" description="Disordered" evidence="1">
    <location>
        <begin position="142"/>
        <end position="189"/>
    </location>
</feature>
<proteinExistence type="predicted"/>
<feature type="region of interest" description="Disordered" evidence="1">
    <location>
        <begin position="16"/>
        <end position="98"/>
    </location>
</feature>
<evidence type="ECO:0000256" key="1">
    <source>
        <dbReference type="SAM" id="MobiDB-lite"/>
    </source>
</evidence>
<feature type="compositionally biased region" description="Polar residues" evidence="1">
    <location>
        <begin position="178"/>
        <end position="188"/>
    </location>
</feature>
<sequence length="208" mass="21983">GLSLPALPGQIVNAETIDPAFRSRSSSPTATPVSAVSKGATSPEGPEGAGSKPETWYSTFRGRRPAELDLDEATESEPSLPGEPTFFRRRAVSDELPQIKQNMAASTDLPRRHSDVSSVSSVSSNVAQKIAVYEAFRKVCSPRSSSNISSSSDTMPAMPAMPRGGAEEGTEKALASSCRGTTTCSSPEELSKEWIVERLVEAGALPLQ</sequence>
<protein>
    <submittedName>
        <fullName evidence="2">Uncharacterized protein</fullName>
    </submittedName>
</protein>
<evidence type="ECO:0000313" key="4">
    <source>
        <dbReference type="Proteomes" id="UP001152797"/>
    </source>
</evidence>
<feature type="non-terminal residue" evidence="2">
    <location>
        <position position="208"/>
    </location>
</feature>
<feature type="compositionally biased region" description="Low complexity" evidence="1">
    <location>
        <begin position="142"/>
        <end position="152"/>
    </location>
</feature>
<feature type="non-terminal residue" evidence="2">
    <location>
        <position position="1"/>
    </location>
</feature>
<organism evidence="2">
    <name type="scientific">Cladocopium goreaui</name>
    <dbReference type="NCBI Taxonomy" id="2562237"/>
    <lineage>
        <taxon>Eukaryota</taxon>
        <taxon>Sar</taxon>
        <taxon>Alveolata</taxon>
        <taxon>Dinophyceae</taxon>
        <taxon>Suessiales</taxon>
        <taxon>Symbiodiniaceae</taxon>
        <taxon>Cladocopium</taxon>
    </lineage>
</organism>
<dbReference type="EMBL" id="CAMXCT030001804">
    <property type="protein sequence ID" value="CAL4780547.1"/>
    <property type="molecule type" value="Genomic_DNA"/>
</dbReference>
<dbReference type="Proteomes" id="UP001152797">
    <property type="component" value="Unassembled WGS sequence"/>
</dbReference>
<keyword evidence="4" id="KW-1185">Reference proteome</keyword>
<evidence type="ECO:0000313" key="2">
    <source>
        <dbReference type="EMBL" id="CAI3993235.1"/>
    </source>
</evidence>
<dbReference type="AlphaFoldDB" id="A0A9P1CKP5"/>
<dbReference type="EMBL" id="CAMXCT020001804">
    <property type="protein sequence ID" value="CAL1146610.1"/>
    <property type="molecule type" value="Genomic_DNA"/>
</dbReference>
<accession>A0A9P1CKP5</accession>
<name>A0A9P1CKP5_9DINO</name>
<comment type="caution">
    <text evidence="2">The sequence shown here is derived from an EMBL/GenBank/DDBJ whole genome shotgun (WGS) entry which is preliminary data.</text>
</comment>
<evidence type="ECO:0000313" key="3">
    <source>
        <dbReference type="EMBL" id="CAL1146610.1"/>
    </source>
</evidence>
<reference evidence="3" key="2">
    <citation type="submission" date="2024-04" db="EMBL/GenBank/DDBJ databases">
        <authorList>
            <person name="Chen Y."/>
            <person name="Shah S."/>
            <person name="Dougan E. K."/>
            <person name="Thang M."/>
            <person name="Chan C."/>
        </authorList>
    </citation>
    <scope>NUCLEOTIDE SEQUENCE [LARGE SCALE GENOMIC DNA]</scope>
</reference>
<dbReference type="EMBL" id="CAMXCT010001804">
    <property type="protein sequence ID" value="CAI3993235.1"/>
    <property type="molecule type" value="Genomic_DNA"/>
</dbReference>
<feature type="compositionally biased region" description="Polar residues" evidence="1">
    <location>
        <begin position="23"/>
        <end position="34"/>
    </location>
</feature>
<gene>
    <name evidence="2" type="ORF">C1SCF055_LOCUS20005</name>
</gene>